<dbReference type="PANTHER" id="PTHR48429">
    <property type="entry name" value="AGENET DOMAIN-CONTAINING PROTEIN"/>
    <property type="match status" value="1"/>
</dbReference>
<feature type="compositionally biased region" description="Polar residues" evidence="1">
    <location>
        <begin position="908"/>
        <end position="930"/>
    </location>
</feature>
<accession>A0A7N0RC43</accession>
<reference evidence="3" key="1">
    <citation type="submission" date="2021-01" db="UniProtKB">
        <authorList>
            <consortium name="EnsemblPlants"/>
        </authorList>
    </citation>
    <scope>IDENTIFICATION</scope>
</reference>
<feature type="region of interest" description="Disordered" evidence="1">
    <location>
        <begin position="632"/>
        <end position="656"/>
    </location>
</feature>
<feature type="region of interest" description="Disordered" evidence="1">
    <location>
        <begin position="908"/>
        <end position="959"/>
    </location>
</feature>
<feature type="compositionally biased region" description="Polar residues" evidence="1">
    <location>
        <begin position="1872"/>
        <end position="1888"/>
    </location>
</feature>
<organism evidence="3 4">
    <name type="scientific">Kalanchoe fedtschenkoi</name>
    <name type="common">Lavender scallops</name>
    <name type="synonym">South American air plant</name>
    <dbReference type="NCBI Taxonomy" id="63787"/>
    <lineage>
        <taxon>Eukaryota</taxon>
        <taxon>Viridiplantae</taxon>
        <taxon>Streptophyta</taxon>
        <taxon>Embryophyta</taxon>
        <taxon>Tracheophyta</taxon>
        <taxon>Spermatophyta</taxon>
        <taxon>Magnoliopsida</taxon>
        <taxon>eudicotyledons</taxon>
        <taxon>Gunneridae</taxon>
        <taxon>Pentapetalae</taxon>
        <taxon>Saxifragales</taxon>
        <taxon>Crassulaceae</taxon>
        <taxon>Kalanchoe</taxon>
    </lineage>
</organism>
<feature type="region of interest" description="Disordered" evidence="1">
    <location>
        <begin position="1"/>
        <end position="25"/>
    </location>
</feature>
<feature type="compositionally biased region" description="Polar residues" evidence="1">
    <location>
        <begin position="1903"/>
        <end position="1916"/>
    </location>
</feature>
<feature type="domain" description="Agenet" evidence="2">
    <location>
        <begin position="1443"/>
        <end position="1509"/>
    </location>
</feature>
<dbReference type="InterPro" id="IPR014002">
    <property type="entry name" value="Agenet_dom_plant"/>
</dbReference>
<keyword evidence="4" id="KW-1185">Reference proteome</keyword>
<dbReference type="CDD" id="cd20406">
    <property type="entry name" value="Tudor_Agenet_AtDUF_rpt2_4"/>
    <property type="match status" value="1"/>
</dbReference>
<feature type="compositionally biased region" description="Basic and acidic residues" evidence="1">
    <location>
        <begin position="798"/>
        <end position="809"/>
    </location>
</feature>
<feature type="compositionally biased region" description="Low complexity" evidence="1">
    <location>
        <begin position="941"/>
        <end position="955"/>
    </location>
</feature>
<protein>
    <recommendedName>
        <fullName evidence="2">Agenet domain-containing protein</fullName>
    </recommendedName>
</protein>
<dbReference type="SMART" id="SM00743">
    <property type="entry name" value="Agenet"/>
    <property type="match status" value="2"/>
</dbReference>
<dbReference type="InterPro" id="IPR055274">
    <property type="entry name" value="SWO1"/>
</dbReference>
<feature type="region of interest" description="Disordered" evidence="1">
    <location>
        <begin position="1855"/>
        <end position="1916"/>
    </location>
</feature>
<evidence type="ECO:0000313" key="4">
    <source>
        <dbReference type="Proteomes" id="UP000594263"/>
    </source>
</evidence>
<dbReference type="InterPro" id="IPR008395">
    <property type="entry name" value="Agenet-like_dom"/>
</dbReference>
<evidence type="ECO:0000256" key="1">
    <source>
        <dbReference type="SAM" id="MobiDB-lite"/>
    </source>
</evidence>
<feature type="region of interest" description="Disordered" evidence="1">
    <location>
        <begin position="781"/>
        <end position="818"/>
    </location>
</feature>
<feature type="domain" description="Agenet" evidence="2">
    <location>
        <begin position="1535"/>
        <end position="1591"/>
    </location>
</feature>
<name>A0A7N0RC43_KALFE</name>
<dbReference type="EnsemblPlants" id="Kaladp0008s0047.1.v1.1">
    <property type="protein sequence ID" value="Kaladp0008s0047.1.v1.1"/>
    <property type="gene ID" value="Kaladp0008s0047.v1.1"/>
</dbReference>
<evidence type="ECO:0000259" key="2">
    <source>
        <dbReference type="SMART" id="SM00743"/>
    </source>
</evidence>
<dbReference type="Gramene" id="Kaladp0008s0047.1.v1.1">
    <property type="protein sequence ID" value="Kaladp0008s0047.1.v1.1"/>
    <property type="gene ID" value="Kaladp0008s0047.v1.1"/>
</dbReference>
<dbReference type="Pfam" id="PF05641">
    <property type="entry name" value="Agenet"/>
    <property type="match status" value="1"/>
</dbReference>
<sequence>MEYDDSNFGSQNPQINSEEIAKSSPDLGSYSLPKFDFDDSLQGDIRFDSLVETEAFLGIESQEDTSWIEDFSRGSNRINFSSQAAESASISRRNNVWSEAASLESVEMLLKAVGQEDTIPGDNEIQDCGAGDELGSSTLQLKQNEEDKDHLNANNVCPCAAIPRDEISHKFLSDDASELQHEEDVQSVPGKLCDSGNNVDFLLQEPDVEIVRCSVTIDTQALSAADNTSMDQKHELNLIKADTTSEIALLEGIQTPLSQADCHFPQTTSSFTESLSSRLQQENDTSKNLSRILQITGVRDLSEGPVMANVEEVDQTVMGKYMQQSEECSARSVAGDSEKYVTLDLYSTPEGEPGAVGTVNDHLKELFRSSTKGDHDFHLIEVCLRKSDASNPTEDCKCESDSPANVYEGSNATLEGGPVTGNPITCSCCNGKIHSDAPVIGSAVVQKKDELCGSTERDNKSVEAMARDDEICGARVELEDDLIGCAEQMDNAVALKKPENSQIENDEIMGIPSVETDNKLANDGSSLREVCSSTVLASVTPATEDLSVSITPAVSEEHIIRINISSSTTVEGATQETTADFDLGDGNDKCMDTVVNMQYSIISNVADRTCNTVRLLANDIIRDPPLESLCNTENQGTPCESPSAVPAANGRDSEEFKVSPPDVYCCSETCKDAEAEDSMHDHLGKSGTPCSYDGTSTHDGSTSQDPKVCDASDNDKTFSFVVASSAEHSETENVKLWQPFASQVPINSQIVKDSRLTPGMEQISSSNIGSHQTMGEEVIMGSRSTADRKPRRAAGKTNKKEGAKREGRQKPTAHSNLKESSIFPTVEPSFPDLNHASSSPTVHQQHFTNLQQLQLRAQIFVYGSLIQGTPPDEACMVAAFGGPDGGRSIWENARRCCLERIQGQKSQHSYLETPLQQHSSTCPRNTNQKGNTRKSRNKNNAPTPSKASKSTPTSTISHLAPASSPLWTIQTPANLAHFSGMAIGSALDHNVHSQFYSSSPMTSTAVRTPSWSPHLVPWVASPQTTTNATSLLTTMPLKMDPVKLTSIRESSISEISVMHASPGPMADPGGHTSGAKSPLINFRTSNLNPNQNPTDSKPRKRNKIELDKASMVVEQLFNVEPVSDACVSSILPASTVATPRCETKSMTSASSFSNYCASSDVLAMKGSGNIDNRIMMSEDMLSKIDEAKLHAEDAAACAVAAVDLSQEMWCQLAKQKDSGTIPDIEAKISSAALAIAAAVAVAKAAAAAGKVASDAAIQAKLMAEEAMDSSRMSFVDSSTKVLFATTVNNFENSIPSSILKGDIQMDSSSSFAARLNAQDVASKRAENMDAIVKAAELAAKAVTQAGKVAVMGDPLQLSELASAGPEGCWKLAKLSFERESQSNTVIEPHVVDTNKGGNISETVQKTLDIPMEMSGDHFEDEREPSSVVLVSKVRKAPGTAEAIPIKEGSSVEIFKEGDAIKAAWFSAYVLELKNGEAYVCYTENFPTGSSGELKEWIRLDSQNEAPKIRPAHPMSAMPTEGTRKRRREPMGKCFWSIGDRVDAWRQNCWWEGVISEKIRKDDTSFTVHFPAQRETSTIKACHLRPSLFWLDGEWVEWCNSMSYDGDMRQEKRMKFYDTEHEIKRNDKESDKLDTTESEMRADSRLVGLSNNEKAFDVGKSCRDDKRPVTHRMARSGLQNEGKKVTFGVPRSGKKRKFMDVSQHYVSRDSKMHEKNDSTRRAKMLMPQGSGLPVWKSSTRIDVREKQMPATQLRVPNSRKLTGVQDRTLEKNSISSAVSRNDNTFKSEGMTGFASFSSIGKARRAPFGFSSSSDEHSVKRRFTSTSSKSELASKSKLELPFQKLGKIEEDKVYSRTVSVSISEGAEPRRSSRRMQPTSRLLEGLQTSLTIPKLQAVSRDKGQKSHNTSASLRGKQCN</sequence>
<feature type="compositionally biased region" description="Polar residues" evidence="1">
    <location>
        <begin position="1082"/>
        <end position="1095"/>
    </location>
</feature>
<feature type="region of interest" description="Disordered" evidence="1">
    <location>
        <begin position="1806"/>
        <end position="1828"/>
    </location>
</feature>
<evidence type="ECO:0000313" key="3">
    <source>
        <dbReference type="EnsemblPlants" id="Kaladp0008s0047.1.v1.1"/>
    </source>
</evidence>
<dbReference type="PANTHER" id="PTHR48429:SF1">
    <property type="entry name" value="AGENET DOMAIN-CONTAINING PROTEIN"/>
    <property type="match status" value="1"/>
</dbReference>
<dbReference type="Proteomes" id="UP000594263">
    <property type="component" value="Unplaced"/>
</dbReference>
<feature type="region of interest" description="Disordered" evidence="1">
    <location>
        <begin position="1082"/>
        <end position="1101"/>
    </location>
</feature>
<feature type="compositionally biased region" description="Polar residues" evidence="1">
    <location>
        <begin position="7"/>
        <end position="17"/>
    </location>
</feature>
<proteinExistence type="predicted"/>